<dbReference type="InterPro" id="IPR036162">
    <property type="entry name" value="Resolvase-like_N_sf"/>
</dbReference>
<proteinExistence type="predicted"/>
<feature type="compositionally biased region" description="Low complexity" evidence="3">
    <location>
        <begin position="316"/>
        <end position="327"/>
    </location>
</feature>
<evidence type="ECO:0000313" key="6">
    <source>
        <dbReference type="Proteomes" id="UP000630936"/>
    </source>
</evidence>
<dbReference type="InterPro" id="IPR050639">
    <property type="entry name" value="SSR_resolvase"/>
</dbReference>
<keyword evidence="1" id="KW-0238">DNA-binding</keyword>
<dbReference type="CDD" id="cd03768">
    <property type="entry name" value="SR_ResInv"/>
    <property type="match status" value="1"/>
</dbReference>
<evidence type="ECO:0000256" key="3">
    <source>
        <dbReference type="SAM" id="MobiDB-lite"/>
    </source>
</evidence>
<reference evidence="5" key="2">
    <citation type="submission" date="2020-09" db="EMBL/GenBank/DDBJ databases">
        <authorList>
            <person name="Sun Q."/>
            <person name="Ohkuma M."/>
        </authorList>
    </citation>
    <scope>NUCLEOTIDE SEQUENCE</scope>
    <source>
        <strain evidence="5">JCM 4988</strain>
    </source>
</reference>
<dbReference type="PANTHER" id="PTHR30461">
    <property type="entry name" value="DNA-INVERTASE FROM LAMBDOID PROPHAGE"/>
    <property type="match status" value="1"/>
</dbReference>
<dbReference type="EMBL" id="BMWG01000009">
    <property type="protein sequence ID" value="GGZ36452.1"/>
    <property type="molecule type" value="Genomic_DNA"/>
</dbReference>
<sequence length="340" mass="36705">MTDPQQQPPSGRPDADDVEQRACPKCDAQPGSPCRSRGGAAASAYHTHRFTLVFRLKKTLRVPTPADRGPGRPWRPGNPPPTPLDPDLPGADIRIGYARCSTLGQELDSQLDALTGHGIPRDKIFSEKISTRVRVRFEEALRTAREVKAHAPHCRVILTVYEMKRLGRDAAELTALADHLTAHGLILEILAGPLPGLYDPTGPGKLLFAFFAAMAETERENIRESTLEGLDTAARKGKHGGRPPVITDDMLHTVLRRRANGESVEQIQPHLRIATGKRAGKNPSVASIYQALAEHAKREAYPEAVTAAHTDHTALQAAGGLPGQGNAKASVSLAVPARRP</sequence>
<feature type="compositionally biased region" description="Pro residues" evidence="3">
    <location>
        <begin position="1"/>
        <end position="11"/>
    </location>
</feature>
<dbReference type="Proteomes" id="UP000630936">
    <property type="component" value="Unassembled WGS sequence"/>
</dbReference>
<dbReference type="GO" id="GO:0003677">
    <property type="term" value="F:DNA binding"/>
    <property type="evidence" value="ECO:0007669"/>
    <property type="project" value="UniProtKB-KW"/>
</dbReference>
<feature type="region of interest" description="Disordered" evidence="3">
    <location>
        <begin position="1"/>
        <end position="40"/>
    </location>
</feature>
<dbReference type="Gene3D" id="3.40.50.1390">
    <property type="entry name" value="Resolvase, N-terminal catalytic domain"/>
    <property type="match status" value="1"/>
</dbReference>
<evidence type="ECO:0000259" key="4">
    <source>
        <dbReference type="PROSITE" id="PS51736"/>
    </source>
</evidence>
<name>A0A918UVN9_9ACTN</name>
<dbReference type="AlphaFoldDB" id="A0A918UVN9"/>
<dbReference type="InterPro" id="IPR006119">
    <property type="entry name" value="Resolv_N"/>
</dbReference>
<evidence type="ECO:0000256" key="2">
    <source>
        <dbReference type="ARBA" id="ARBA00023172"/>
    </source>
</evidence>
<dbReference type="InterPro" id="IPR056911">
    <property type="entry name" value="Phage_Znf_bind_put"/>
</dbReference>
<dbReference type="PANTHER" id="PTHR30461:SF2">
    <property type="entry name" value="SERINE RECOMBINASE PINE-RELATED"/>
    <property type="match status" value="1"/>
</dbReference>
<gene>
    <name evidence="5" type="ORF">GCM10010387_33140</name>
</gene>
<comment type="caution">
    <text evidence="5">The sequence shown here is derived from an EMBL/GenBank/DDBJ whole genome shotgun (WGS) entry which is preliminary data.</text>
</comment>
<feature type="region of interest" description="Disordered" evidence="3">
    <location>
        <begin position="316"/>
        <end position="340"/>
    </location>
</feature>
<feature type="compositionally biased region" description="Basic and acidic residues" evidence="3">
    <location>
        <begin position="13"/>
        <end position="24"/>
    </location>
</feature>
<dbReference type="PROSITE" id="PS51736">
    <property type="entry name" value="RECOMBINASES_3"/>
    <property type="match status" value="1"/>
</dbReference>
<accession>A0A918UVN9</accession>
<keyword evidence="6" id="KW-1185">Reference proteome</keyword>
<dbReference type="Pfam" id="PF00239">
    <property type="entry name" value="Resolvase"/>
    <property type="match status" value="1"/>
</dbReference>
<evidence type="ECO:0000313" key="5">
    <source>
        <dbReference type="EMBL" id="GGZ36452.1"/>
    </source>
</evidence>
<dbReference type="SUPFAM" id="SSF53041">
    <property type="entry name" value="Resolvase-like"/>
    <property type="match status" value="1"/>
</dbReference>
<reference evidence="5" key="1">
    <citation type="journal article" date="2014" name="Int. J. Syst. Evol. Microbiol.">
        <title>Complete genome sequence of Corynebacterium casei LMG S-19264T (=DSM 44701T), isolated from a smear-ripened cheese.</title>
        <authorList>
            <consortium name="US DOE Joint Genome Institute (JGI-PGF)"/>
            <person name="Walter F."/>
            <person name="Albersmeier A."/>
            <person name="Kalinowski J."/>
            <person name="Ruckert C."/>
        </authorList>
    </citation>
    <scope>NUCLEOTIDE SEQUENCE</scope>
    <source>
        <strain evidence="5">JCM 4988</strain>
    </source>
</reference>
<dbReference type="Pfam" id="PF24623">
    <property type="entry name" value="Phage_zn_bind_8"/>
    <property type="match status" value="1"/>
</dbReference>
<feature type="compositionally biased region" description="Low complexity" evidence="3">
    <location>
        <begin position="65"/>
        <end position="75"/>
    </location>
</feature>
<dbReference type="RefSeq" id="WP_190123870.1">
    <property type="nucleotide sequence ID" value="NZ_BMWG01000009.1"/>
</dbReference>
<feature type="compositionally biased region" description="Pro residues" evidence="3">
    <location>
        <begin position="76"/>
        <end position="85"/>
    </location>
</feature>
<organism evidence="5 6">
    <name type="scientific">Streptomyces inusitatus</name>
    <dbReference type="NCBI Taxonomy" id="68221"/>
    <lineage>
        <taxon>Bacteria</taxon>
        <taxon>Bacillati</taxon>
        <taxon>Actinomycetota</taxon>
        <taxon>Actinomycetes</taxon>
        <taxon>Kitasatosporales</taxon>
        <taxon>Streptomycetaceae</taxon>
        <taxon>Streptomyces</taxon>
    </lineage>
</organism>
<feature type="domain" description="Resolvase/invertase-type recombinase catalytic" evidence="4">
    <location>
        <begin position="93"/>
        <end position="237"/>
    </location>
</feature>
<feature type="region of interest" description="Disordered" evidence="3">
    <location>
        <begin position="61"/>
        <end position="85"/>
    </location>
</feature>
<protein>
    <recommendedName>
        <fullName evidence="4">Resolvase/invertase-type recombinase catalytic domain-containing protein</fullName>
    </recommendedName>
</protein>
<dbReference type="GO" id="GO:0000150">
    <property type="term" value="F:DNA strand exchange activity"/>
    <property type="evidence" value="ECO:0007669"/>
    <property type="project" value="InterPro"/>
</dbReference>
<dbReference type="SMART" id="SM00857">
    <property type="entry name" value="Resolvase"/>
    <property type="match status" value="1"/>
</dbReference>
<evidence type="ECO:0000256" key="1">
    <source>
        <dbReference type="ARBA" id="ARBA00023125"/>
    </source>
</evidence>
<keyword evidence="2" id="KW-0233">DNA recombination</keyword>